<dbReference type="Proteomes" id="UP000179076">
    <property type="component" value="Unassembled WGS sequence"/>
</dbReference>
<sequence length="78" mass="8713">MLYGAQHALLQGHVATFQQNVDTAARWVGDYFDKESPAVSTVQQELQTLRATPVMNQLPDIAGSLETLRKAAERFRQP</sequence>
<organism evidence="1 2">
    <name type="scientific">Candidatus Muproteobacteria bacterium RBG_16_60_9</name>
    <dbReference type="NCBI Taxonomy" id="1817755"/>
    <lineage>
        <taxon>Bacteria</taxon>
        <taxon>Pseudomonadati</taxon>
        <taxon>Pseudomonadota</taxon>
        <taxon>Candidatus Muproteobacteria</taxon>
    </lineage>
</organism>
<dbReference type="PANTHER" id="PTHR38043:SF1">
    <property type="entry name" value="PROTEIN HEMX"/>
    <property type="match status" value="1"/>
</dbReference>
<dbReference type="Pfam" id="PF04375">
    <property type="entry name" value="HemX"/>
    <property type="match status" value="1"/>
</dbReference>
<accession>A0A1F6VKI8</accession>
<gene>
    <name evidence="1" type="ORF">A2W18_12620</name>
</gene>
<dbReference type="InterPro" id="IPR007470">
    <property type="entry name" value="HemX"/>
</dbReference>
<name>A0A1F6VKI8_9PROT</name>
<dbReference type="AlphaFoldDB" id="A0A1F6VKI8"/>
<dbReference type="PANTHER" id="PTHR38043">
    <property type="entry name" value="PROTEIN HEMX"/>
    <property type="match status" value="1"/>
</dbReference>
<protein>
    <recommendedName>
        <fullName evidence="3">Imelysin-like domain-containing protein</fullName>
    </recommendedName>
</protein>
<evidence type="ECO:0000313" key="2">
    <source>
        <dbReference type="Proteomes" id="UP000179076"/>
    </source>
</evidence>
<comment type="caution">
    <text evidence="1">The sequence shown here is derived from an EMBL/GenBank/DDBJ whole genome shotgun (WGS) entry which is preliminary data.</text>
</comment>
<proteinExistence type="predicted"/>
<reference evidence="1 2" key="1">
    <citation type="journal article" date="2016" name="Nat. Commun.">
        <title>Thousands of microbial genomes shed light on interconnected biogeochemical processes in an aquifer system.</title>
        <authorList>
            <person name="Anantharaman K."/>
            <person name="Brown C.T."/>
            <person name="Hug L.A."/>
            <person name="Sharon I."/>
            <person name="Castelle C.J."/>
            <person name="Probst A.J."/>
            <person name="Thomas B.C."/>
            <person name="Singh A."/>
            <person name="Wilkins M.J."/>
            <person name="Karaoz U."/>
            <person name="Brodie E.L."/>
            <person name="Williams K.H."/>
            <person name="Hubbard S.S."/>
            <person name="Banfield J.F."/>
        </authorList>
    </citation>
    <scope>NUCLEOTIDE SEQUENCE [LARGE SCALE GENOMIC DNA]</scope>
</reference>
<evidence type="ECO:0008006" key="3">
    <source>
        <dbReference type="Google" id="ProtNLM"/>
    </source>
</evidence>
<dbReference type="EMBL" id="MFSP01000007">
    <property type="protein sequence ID" value="OGI70098.1"/>
    <property type="molecule type" value="Genomic_DNA"/>
</dbReference>
<evidence type="ECO:0000313" key="1">
    <source>
        <dbReference type="EMBL" id="OGI70098.1"/>
    </source>
</evidence>